<sequence length="250" mass="26200">MLTVEATCNIPHTDTIVAPSQQTVALNFTLDETVRLPIEIGVTALGPRASVLGSYLADVVGSNTTPHHVVLAVSAPPTTLLLTLYGNNTTLCTTSLNCSDKEITGNASGNSSTTVVTKTLADPTGASFSFVDAILACGIAVSLVAAIGAAVAVYQYKNTARAESATMRYRWCTLVREPSMRGEFPTTDDWVDNWVASQSTISSSNIDAATDNSGYETLTLSPTQSGKTPSTRTSSSSNDSATSHRAQILM</sequence>
<feature type="region of interest" description="Disordered" evidence="1">
    <location>
        <begin position="213"/>
        <end position="250"/>
    </location>
</feature>
<dbReference type="Proteomes" id="UP000243579">
    <property type="component" value="Unassembled WGS sequence"/>
</dbReference>
<feature type="compositionally biased region" description="Low complexity" evidence="1">
    <location>
        <begin position="225"/>
        <end position="243"/>
    </location>
</feature>
<proteinExistence type="predicted"/>
<feature type="compositionally biased region" description="Polar residues" evidence="1">
    <location>
        <begin position="213"/>
        <end position="224"/>
    </location>
</feature>
<keyword evidence="2" id="KW-1133">Transmembrane helix</keyword>
<evidence type="ECO:0000313" key="3">
    <source>
        <dbReference type="EMBL" id="OQR87001.1"/>
    </source>
</evidence>
<feature type="transmembrane region" description="Helical" evidence="2">
    <location>
        <begin position="133"/>
        <end position="154"/>
    </location>
</feature>
<gene>
    <name evidence="3" type="ORF">ACHHYP_09661</name>
</gene>
<evidence type="ECO:0008006" key="5">
    <source>
        <dbReference type="Google" id="ProtNLM"/>
    </source>
</evidence>
<organism evidence="3 4">
    <name type="scientific">Achlya hypogyna</name>
    <name type="common">Oomycete</name>
    <name type="synonym">Protoachlya hypogyna</name>
    <dbReference type="NCBI Taxonomy" id="1202772"/>
    <lineage>
        <taxon>Eukaryota</taxon>
        <taxon>Sar</taxon>
        <taxon>Stramenopiles</taxon>
        <taxon>Oomycota</taxon>
        <taxon>Saprolegniomycetes</taxon>
        <taxon>Saprolegniales</taxon>
        <taxon>Achlyaceae</taxon>
        <taxon>Achlya</taxon>
    </lineage>
</organism>
<evidence type="ECO:0000256" key="1">
    <source>
        <dbReference type="SAM" id="MobiDB-lite"/>
    </source>
</evidence>
<dbReference type="OrthoDB" id="78506at2759"/>
<dbReference type="EMBL" id="JNBR01001471">
    <property type="protein sequence ID" value="OQR87001.1"/>
    <property type="molecule type" value="Genomic_DNA"/>
</dbReference>
<protein>
    <recommendedName>
        <fullName evidence="5">Transmembrane protein</fullName>
    </recommendedName>
</protein>
<comment type="caution">
    <text evidence="3">The sequence shown here is derived from an EMBL/GenBank/DDBJ whole genome shotgun (WGS) entry which is preliminary data.</text>
</comment>
<keyword evidence="2" id="KW-0812">Transmembrane</keyword>
<dbReference type="AlphaFoldDB" id="A0A1V9YMS3"/>
<accession>A0A1V9YMS3</accession>
<keyword evidence="4" id="KW-1185">Reference proteome</keyword>
<reference evidence="3 4" key="1">
    <citation type="journal article" date="2014" name="Genome Biol. Evol.">
        <title>The secreted proteins of Achlya hypogyna and Thraustotheca clavata identify the ancestral oomycete secretome and reveal gene acquisitions by horizontal gene transfer.</title>
        <authorList>
            <person name="Misner I."/>
            <person name="Blouin N."/>
            <person name="Leonard G."/>
            <person name="Richards T.A."/>
            <person name="Lane C.E."/>
        </authorList>
    </citation>
    <scope>NUCLEOTIDE SEQUENCE [LARGE SCALE GENOMIC DNA]</scope>
    <source>
        <strain evidence="3 4">ATCC 48635</strain>
    </source>
</reference>
<evidence type="ECO:0000313" key="4">
    <source>
        <dbReference type="Proteomes" id="UP000243579"/>
    </source>
</evidence>
<evidence type="ECO:0000256" key="2">
    <source>
        <dbReference type="SAM" id="Phobius"/>
    </source>
</evidence>
<name>A0A1V9YMS3_ACHHY</name>
<keyword evidence="2" id="KW-0472">Membrane</keyword>